<reference evidence="7" key="1">
    <citation type="submission" date="2016-09" db="EMBL/GenBank/DDBJ databases">
        <authorList>
            <person name="Jeantristanb JTB J.-T."/>
            <person name="Ricardo R."/>
        </authorList>
    </citation>
    <scope>NUCLEOTIDE SEQUENCE [LARGE SCALE GENOMIC DNA]</scope>
</reference>
<evidence type="ECO:0000313" key="7">
    <source>
        <dbReference type="Proteomes" id="UP000198372"/>
    </source>
</evidence>
<dbReference type="SUPFAM" id="SSF48371">
    <property type="entry name" value="ARM repeat"/>
    <property type="match status" value="1"/>
</dbReference>
<dbReference type="InterPro" id="IPR011989">
    <property type="entry name" value="ARM-like"/>
</dbReference>
<dbReference type="Pfam" id="PF08623">
    <property type="entry name" value="TIP120"/>
    <property type="match status" value="1"/>
</dbReference>
<feature type="region of interest" description="Disordered" evidence="4">
    <location>
        <begin position="351"/>
        <end position="391"/>
    </location>
</feature>
<gene>
    <name evidence="6" type="ORF">BQ2448_2910</name>
</gene>
<evidence type="ECO:0000313" key="6">
    <source>
        <dbReference type="EMBL" id="SCV71322.1"/>
    </source>
</evidence>
<dbReference type="PANTHER" id="PTHR12696">
    <property type="entry name" value="TIP120"/>
    <property type="match status" value="1"/>
</dbReference>
<dbReference type="Gene3D" id="1.25.10.10">
    <property type="entry name" value="Leucine-rich Repeat Variant"/>
    <property type="match status" value="1"/>
</dbReference>
<proteinExistence type="inferred from homology"/>
<keyword evidence="7" id="KW-1185">Reference proteome</keyword>
<protein>
    <submittedName>
        <fullName evidence="6">BQ2448_2910 protein</fullName>
    </submittedName>
</protein>
<sequence>MSAKNSYAVQGLVTKMRNPDADLRFMALNDLISEINRSRDTFGLDDQTEHSTVEQILTLMNDLNGEVKNLAVKALAALCGRVSDARVQIIITRLTDFAASKDEGVRDIASLGKSLPPPWNSDTELPNLMTDHLDLYILTGLKTVVASVVPATPLATTCCTKLAPKVIAQLENIICDRRNAQTASSSELLLDSLELLSDILSRFESSVRSLPNIQNAALKATVPLLKHPRPALRKRAVATLSTLVSTTTDSKVFDNLVNSTITKSLKTSETESLKTSVLLVGSLARAAPSKMGKKASNLVPLVLATLDHDDDDLRESALQSLELLVLKCPTDIASHFSAIVDAGTRWLKHDPNYSAGDDEDDDVEMGAASDDGEEDEDDEDFGDEYSDDDDTSWKVRRSATKLLTACIQTRADLLSSFYHTISPALIARFSEREETVKVEVWGTYTALLAQTKVWGRTSGTSTFSSGAMSPMGRLKRKRSSDLMDTKEGPIAQLSSQTPTIAKSIIKQLNSKSLPIRQAGFALLHELIAVLDGGVESQITQLVARVETALKTSDSGLSGAATQLKIEVLSFLALFYRTHPAKSFNDELSKLVPLHVATIQDKFNKIAAEAFVASTALVRVLRPTSSPAPVSSSVAPHLTAIYDATMKRLASPDADEEVKAKGIVCLGALLYHAGDFLSNDFDSSLDFLRARLQNDVSRLVAVKVIGEVADSPVCKGDKFDSWIHECLDDISTLLRKIHRPLKVASFQSLVVLLGRASASGKPLPNETSWAVLSELQPLVNDTDINLLPLTLQTVAALLVTDPVAVLNDVEVSLLPRLIELVQSPLLQHGSALDALLEVFEAHVRAGADPLPLVQTIGKAAIEAPAKPSTSGEASNSGSTLSTASRSIGIVVREAPSIASGLIAQYSDVIASAQSSSPAQVLALLSLGEIGRYVDLEASRADVFPNVVKHFADASEEVRRAAAYAAGNIAVGNTSVYLPALLEAIESGDKKRYLALQSLKEVIVHSTPEGLTSISDALWAPLFDNSASSDEGARNVAADCLGKLTVMNPAKCLPQLQSRLNAESKDTRATVIAAIRFTFTNESSSYDELLAPLIVEFFKLIHDPDLGVRRLALSSLSSAAHNKPHLVREHLSTLLPELYQQTVVNEDLIRIVEMGPFKHKVDDGLDLRKTAYECMHTLLDECVKDADLNEYLGHVVRGLTDEEDVKKLCYLMLVKLAMVAPTAVAQRKYMHTLLGLDECVPAFKATLDTVLKDSAVKQETERLAELQKSTLRCIAALHRRINLGAASASASNGSASSATGAAPKFAQFVESEVLAGKNASEFKQLLSGAE</sequence>
<dbReference type="EMBL" id="FMSP01000007">
    <property type="protein sequence ID" value="SCV71322.1"/>
    <property type="molecule type" value="Genomic_DNA"/>
</dbReference>
<evidence type="ECO:0000259" key="5">
    <source>
        <dbReference type="Pfam" id="PF08623"/>
    </source>
</evidence>
<dbReference type="Proteomes" id="UP000198372">
    <property type="component" value="Unassembled WGS sequence"/>
</dbReference>
<dbReference type="InterPro" id="IPR039852">
    <property type="entry name" value="CAND1/CAND2"/>
</dbReference>
<feature type="compositionally biased region" description="Acidic residues" evidence="4">
    <location>
        <begin position="356"/>
        <end position="390"/>
    </location>
</feature>
<keyword evidence="3" id="KW-0833">Ubl conjugation pathway</keyword>
<evidence type="ECO:0000256" key="4">
    <source>
        <dbReference type="SAM" id="MobiDB-lite"/>
    </source>
</evidence>
<evidence type="ECO:0000256" key="1">
    <source>
        <dbReference type="ARBA" id="ARBA00007657"/>
    </source>
</evidence>
<feature type="domain" description="TATA-binding protein interacting (TIP20)" evidence="5">
    <location>
        <begin position="1124"/>
        <end position="1298"/>
    </location>
</feature>
<evidence type="ECO:0000256" key="2">
    <source>
        <dbReference type="ARBA" id="ARBA00022737"/>
    </source>
</evidence>
<dbReference type="InterPro" id="IPR013932">
    <property type="entry name" value="TATA-bd_TIP120"/>
</dbReference>
<dbReference type="Pfam" id="PF25782">
    <property type="entry name" value="TPR_CAND1"/>
    <property type="match status" value="1"/>
</dbReference>
<evidence type="ECO:0000256" key="3">
    <source>
        <dbReference type="ARBA" id="ARBA00022786"/>
    </source>
</evidence>
<keyword evidence="2" id="KW-0677">Repeat</keyword>
<dbReference type="InterPro" id="IPR016024">
    <property type="entry name" value="ARM-type_fold"/>
</dbReference>
<accession>A0A238FBU8</accession>
<dbReference type="GO" id="GO:0010265">
    <property type="term" value="P:SCF complex assembly"/>
    <property type="evidence" value="ECO:0007669"/>
    <property type="project" value="InterPro"/>
</dbReference>
<dbReference type="STRING" id="269621.A0A238FBU8"/>
<name>A0A238FBU8_9BASI</name>
<dbReference type="OrthoDB" id="6260732at2759"/>
<organism evidence="6 7">
    <name type="scientific">Microbotryum intermedium</name>
    <dbReference type="NCBI Taxonomy" id="269621"/>
    <lineage>
        <taxon>Eukaryota</taxon>
        <taxon>Fungi</taxon>
        <taxon>Dikarya</taxon>
        <taxon>Basidiomycota</taxon>
        <taxon>Pucciniomycotina</taxon>
        <taxon>Microbotryomycetes</taxon>
        <taxon>Microbotryales</taxon>
        <taxon>Microbotryaceae</taxon>
        <taxon>Microbotryum</taxon>
    </lineage>
</organism>
<comment type="similarity">
    <text evidence="1">Belongs to the CAND family.</text>
</comment>